<dbReference type="EMBL" id="JACIDU010000006">
    <property type="protein sequence ID" value="MBB4103245.1"/>
    <property type="molecule type" value="Genomic_DNA"/>
</dbReference>
<gene>
    <name evidence="3" type="ORF">GGQ66_001802</name>
</gene>
<accession>A0A7W6K129</accession>
<dbReference type="NCBIfam" id="NF006043">
    <property type="entry name" value="PRK08186.1"/>
    <property type="match status" value="1"/>
</dbReference>
<dbReference type="RefSeq" id="WP_183791584.1">
    <property type="nucleotide sequence ID" value="NZ_JACIDU010000006.1"/>
</dbReference>
<dbReference type="NCBIfam" id="TIGR02713">
    <property type="entry name" value="allophanate_hyd"/>
    <property type="match status" value="1"/>
</dbReference>
<dbReference type="Gene3D" id="1.20.58.1700">
    <property type="match status" value="1"/>
</dbReference>
<protein>
    <submittedName>
        <fullName evidence="3">Allophanate hydrolase</fullName>
        <ecNumber evidence="3">3.5.1.54</ecNumber>
    </submittedName>
</protein>
<organism evidence="3 4">
    <name type="scientific">Allorhizobium borbori</name>
    <dbReference type="NCBI Taxonomy" id="485907"/>
    <lineage>
        <taxon>Bacteria</taxon>
        <taxon>Pseudomonadati</taxon>
        <taxon>Pseudomonadota</taxon>
        <taxon>Alphaproteobacteria</taxon>
        <taxon>Hyphomicrobiales</taxon>
        <taxon>Rhizobiaceae</taxon>
        <taxon>Rhizobium/Agrobacterium group</taxon>
        <taxon>Allorhizobium</taxon>
    </lineage>
</organism>
<dbReference type="AlphaFoldDB" id="A0A7W6K129"/>
<evidence type="ECO:0000259" key="2">
    <source>
        <dbReference type="Pfam" id="PF21986"/>
    </source>
</evidence>
<dbReference type="Gene3D" id="3.10.490.10">
    <property type="entry name" value="Gamma-glutamyl cyclotransferase-like"/>
    <property type="match status" value="1"/>
</dbReference>
<dbReference type="EC" id="3.5.1.54" evidence="3"/>
<reference evidence="3 4" key="1">
    <citation type="submission" date="2020-08" db="EMBL/GenBank/DDBJ databases">
        <title>Genomic Encyclopedia of Type Strains, Phase IV (KMG-IV): sequencing the most valuable type-strain genomes for metagenomic binning, comparative biology and taxonomic classification.</title>
        <authorList>
            <person name="Goeker M."/>
        </authorList>
    </citation>
    <scope>NUCLEOTIDE SEQUENCE [LARGE SCALE GENOMIC DNA]</scope>
    <source>
        <strain evidence="3 4">DSM 26385</strain>
    </source>
</reference>
<evidence type="ECO:0000259" key="1">
    <source>
        <dbReference type="Pfam" id="PF01425"/>
    </source>
</evidence>
<sequence>MQNMPFTLESLRAAYAAGLSPVAVITEVYRRIDDAGDPGLFIHLAPLETVLAEAQALGPYDPQKPLFGIPFAVKDNIDVAGMPTTCACPAFEYAPEKDAFVVARLREAGALPVGKTNLDQFATGLVGVRSPYPVPKNAIDPAIVPGGSSSGSAVAVARGIVPFALGTDTAGSGRVPAALNNIVGLKPTLGSLSATGMVPACRTLDTISIFALTVEDAFAVFSAAAGYDVADGYSRAFSPPFFETPGAGFTIGVPDRASRLFFGDDAQAASFEATLGLLEGLGHRIVPLDFSPLYRIAALLYDGAWVAERYAAVESMIRNSPEALHPVTRKIIGRAEALLAADAFRDIYRLADLKRAAEPLLAAVDLLCVPTIPRFFTVKDLEADPVGPNSQLGTYTNFVNLLDLCGLAVPVAARTDGRPGSVTLLGPTGKDGRLAGLAATLQARVAQPLGATSWIYEPAPASPPTAGPDEIAVAMVGAHMRGLPLNPEVTRLGGRFLCEGRTAPDYRFYALSGGPPKRPGLVRVAEGGASIALEIWAIPLAGFGAFMAGIPSPLGIGTVKLEGGGTVKGFLCETAGLDGADEITAFGGWRAYVASLAK</sequence>
<dbReference type="Gene3D" id="3.90.1300.10">
    <property type="entry name" value="Amidase signature (AS) domain"/>
    <property type="match status" value="1"/>
</dbReference>
<dbReference type="SUPFAM" id="SSF75304">
    <property type="entry name" value="Amidase signature (AS) enzymes"/>
    <property type="match status" value="1"/>
</dbReference>
<dbReference type="PANTHER" id="PTHR11895:SF169">
    <property type="entry name" value="GLUTAMYL-TRNA(GLN) AMIDOTRANSFERASE"/>
    <property type="match status" value="1"/>
</dbReference>
<dbReference type="InterPro" id="IPR000120">
    <property type="entry name" value="Amidase"/>
</dbReference>
<dbReference type="InterPro" id="IPR053844">
    <property type="entry name" value="AH_C"/>
</dbReference>
<evidence type="ECO:0000313" key="4">
    <source>
        <dbReference type="Proteomes" id="UP000584824"/>
    </source>
</evidence>
<comment type="caution">
    <text evidence="3">The sequence shown here is derived from an EMBL/GenBank/DDBJ whole genome shotgun (WGS) entry which is preliminary data.</text>
</comment>
<dbReference type="InterPro" id="IPR014085">
    <property type="entry name" value="Allophanate_hydrolase"/>
</dbReference>
<keyword evidence="3" id="KW-0378">Hydrolase</keyword>
<feature type="domain" description="Amidase" evidence="1">
    <location>
        <begin position="24"/>
        <end position="434"/>
    </location>
</feature>
<dbReference type="InterPro" id="IPR036928">
    <property type="entry name" value="AS_sf"/>
</dbReference>
<dbReference type="Pfam" id="PF01425">
    <property type="entry name" value="Amidase"/>
    <property type="match status" value="1"/>
</dbReference>
<dbReference type="Pfam" id="PF21986">
    <property type="entry name" value="AH_C"/>
    <property type="match status" value="1"/>
</dbReference>
<dbReference type="Proteomes" id="UP000584824">
    <property type="component" value="Unassembled WGS sequence"/>
</dbReference>
<keyword evidence="4" id="KW-1185">Reference proteome</keyword>
<feature type="domain" description="Allophanate hydrolase C-terminal" evidence="2">
    <location>
        <begin position="472"/>
        <end position="594"/>
    </location>
</feature>
<proteinExistence type="predicted"/>
<evidence type="ECO:0000313" key="3">
    <source>
        <dbReference type="EMBL" id="MBB4103245.1"/>
    </source>
</evidence>
<dbReference type="GO" id="GO:0004039">
    <property type="term" value="F:allophanate hydrolase activity"/>
    <property type="evidence" value="ECO:0007669"/>
    <property type="project" value="UniProtKB-EC"/>
</dbReference>
<dbReference type="InterPro" id="IPR023631">
    <property type="entry name" value="Amidase_dom"/>
</dbReference>
<dbReference type="PANTHER" id="PTHR11895">
    <property type="entry name" value="TRANSAMIDASE"/>
    <property type="match status" value="1"/>
</dbReference>
<name>A0A7W6K129_9HYPH</name>